<dbReference type="PANTHER" id="PTHR22118:SF14">
    <property type="entry name" value="DYNEIN AXONEMAL ASSEMBLY FACTOR 3"/>
    <property type="match status" value="1"/>
</dbReference>
<dbReference type="GO" id="GO:0008270">
    <property type="term" value="F:zinc ion binding"/>
    <property type="evidence" value="ECO:0007669"/>
    <property type="project" value="UniProtKB-KW"/>
</dbReference>
<gene>
    <name evidence="6" type="ORF">AJ80_01770</name>
</gene>
<keyword evidence="1" id="KW-0479">Metal-binding</keyword>
<dbReference type="PANTHER" id="PTHR22118">
    <property type="entry name" value="DYNEIN ASSEMBLY FACTOR 3, AXONEMAL"/>
    <property type="match status" value="1"/>
</dbReference>
<feature type="domain" description="MYND-type" evidence="5">
    <location>
        <begin position="17"/>
        <end position="54"/>
    </location>
</feature>
<evidence type="ECO:0000256" key="4">
    <source>
        <dbReference type="PROSITE-ProRule" id="PRU00134"/>
    </source>
</evidence>
<keyword evidence="7" id="KW-1185">Reference proteome</keyword>
<dbReference type="InterPro" id="IPR002893">
    <property type="entry name" value="Znf_MYND"/>
</dbReference>
<dbReference type="Pfam" id="PF14737">
    <property type="entry name" value="DUF4470"/>
    <property type="match status" value="1"/>
</dbReference>
<dbReference type="PROSITE" id="PS50865">
    <property type="entry name" value="ZF_MYND_2"/>
    <property type="match status" value="1"/>
</dbReference>
<evidence type="ECO:0000313" key="7">
    <source>
        <dbReference type="Proteomes" id="UP000224634"/>
    </source>
</evidence>
<dbReference type="InterPro" id="IPR039304">
    <property type="entry name" value="DNAAF3"/>
</dbReference>
<keyword evidence="3" id="KW-0862">Zinc</keyword>
<dbReference type="SUPFAM" id="SSF144232">
    <property type="entry name" value="HIT/MYND zinc finger-like"/>
    <property type="match status" value="1"/>
</dbReference>
<protein>
    <recommendedName>
        <fullName evidence="5">MYND-type domain-containing protein</fullName>
    </recommendedName>
</protein>
<dbReference type="EMBL" id="PDNA01000016">
    <property type="protein sequence ID" value="PGH26457.1"/>
    <property type="molecule type" value="Genomic_DNA"/>
</dbReference>
<evidence type="ECO:0000259" key="5">
    <source>
        <dbReference type="PROSITE" id="PS50865"/>
    </source>
</evidence>
<comment type="caution">
    <text evidence="6">The sequence shown here is derived from an EMBL/GenBank/DDBJ whole genome shotgun (WGS) entry which is preliminary data.</text>
</comment>
<reference evidence="6 7" key="1">
    <citation type="submission" date="2017-10" db="EMBL/GenBank/DDBJ databases">
        <title>Comparative genomics in systemic dimorphic fungi from Ajellomycetaceae.</title>
        <authorList>
            <person name="Munoz J.F."/>
            <person name="Mcewen J.G."/>
            <person name="Clay O.K."/>
            <person name="Cuomo C.A."/>
        </authorList>
    </citation>
    <scope>NUCLEOTIDE SEQUENCE [LARGE SCALE GENOMIC DNA]</scope>
    <source>
        <strain evidence="6 7">UAMH7299</strain>
    </source>
</reference>
<dbReference type="OrthoDB" id="5282002at2759"/>
<name>A0A2B7Z0V6_POLH7</name>
<keyword evidence="2 4" id="KW-0863">Zinc-finger</keyword>
<dbReference type="AlphaFoldDB" id="A0A2B7Z0V6"/>
<evidence type="ECO:0000256" key="1">
    <source>
        <dbReference type="ARBA" id="ARBA00022723"/>
    </source>
</evidence>
<dbReference type="InterPro" id="IPR027974">
    <property type="entry name" value="DUF4470"/>
</dbReference>
<accession>A0A2B7Z0V6</accession>
<evidence type="ECO:0000313" key="6">
    <source>
        <dbReference type="EMBL" id="PGH26457.1"/>
    </source>
</evidence>
<dbReference type="Gene3D" id="6.10.140.2220">
    <property type="match status" value="1"/>
</dbReference>
<dbReference type="Proteomes" id="UP000224634">
    <property type="component" value="Unassembled WGS sequence"/>
</dbReference>
<dbReference type="STRING" id="1447883.A0A2B7Z0V6"/>
<dbReference type="Pfam" id="PF01753">
    <property type="entry name" value="zf-MYND"/>
    <property type="match status" value="1"/>
</dbReference>
<evidence type="ECO:0000256" key="2">
    <source>
        <dbReference type="ARBA" id="ARBA00022771"/>
    </source>
</evidence>
<evidence type="ECO:0000256" key="3">
    <source>
        <dbReference type="ARBA" id="ARBA00022833"/>
    </source>
</evidence>
<proteinExistence type="predicted"/>
<sequence length="572" mass="65042">MEANPVIPFACANWSSRGTCCKNEGKLSCGSCSLVVYCGKDCQKIHWPIHKTTCRSPLSKAGWRPAWDHEGRQPAWSKNAVSGQHNPFGGTKYLWGNTPAIDVLKLELNEGNSYEEDIAVLFAASGDLRNVIKTIADLPNDAKQRFEMAINDREFEIVARNAILLLFVLNAPDVTNFSSDAESLIHLWYSSFLPANVLSQLHTRVKPLISTVCSQIADKASGTVLRKTWHFRSGRTLRLVLRKEEWFKLEKICDVEEGLSCEQAAKTRAAITLAPERADYRDRWLFKDATSSMRIAKQLFREDGLLLPFGHPRIGFNTPNPTLFQASSSWSLDDKADPLAGWPIWQVHCTSVLAREDLYGKLFVYLCEVLERFQQRLVTTRVDFEIYNVDVKELPKLLERGKYSRIEVANICDAGYVGIRGTLATLCPLLQSSLRNPHATLITVFINAVMEMARGNDKDSIPNTDLLMEYLPTPDVRKLMWPQNADVLRLWDARTLVFSADEYFERYMMLQKFGQISTDLRVAAKEVNTIIDRWPMGLTLRPEQKGAKEEFNMLLSSNFSGAERYVEWKRNE</sequence>
<organism evidence="6 7">
    <name type="scientific">Polytolypa hystricis (strain UAMH7299)</name>
    <dbReference type="NCBI Taxonomy" id="1447883"/>
    <lineage>
        <taxon>Eukaryota</taxon>
        <taxon>Fungi</taxon>
        <taxon>Dikarya</taxon>
        <taxon>Ascomycota</taxon>
        <taxon>Pezizomycotina</taxon>
        <taxon>Eurotiomycetes</taxon>
        <taxon>Eurotiomycetidae</taxon>
        <taxon>Onygenales</taxon>
        <taxon>Onygenales incertae sedis</taxon>
        <taxon>Polytolypa</taxon>
    </lineage>
</organism>